<dbReference type="AlphaFoldDB" id="A0A150XRT7"/>
<keyword evidence="2" id="KW-1185">Reference proteome</keyword>
<dbReference type="RefSeq" id="WP_062588287.1">
    <property type="nucleotide sequence ID" value="NZ_LQZQ01000002.1"/>
</dbReference>
<gene>
    <name evidence="1" type="ORF">MB14_12475</name>
</gene>
<comment type="caution">
    <text evidence="1">The sequence shown here is derived from an EMBL/GenBank/DDBJ whole genome shotgun (WGS) entry which is preliminary data.</text>
</comment>
<protein>
    <submittedName>
        <fullName evidence="1">Uncharacterized protein</fullName>
    </submittedName>
</protein>
<evidence type="ECO:0000313" key="1">
    <source>
        <dbReference type="EMBL" id="KYG81404.1"/>
    </source>
</evidence>
<dbReference type="STRING" id="279360.MB14_12475"/>
<sequence length="200" mass="23431">MEPLLLNTFGWRKKIPEEIRTPALIALSHYPELKSIKIEFRFAEKKSKSVMSARPSFKSVFSLLEDRAYVIYVRRRFVIEGKLMRIEELPQTILVGWIGHELGHIMDYKDRSVLSLLGFGLGYLILGKYIRAAERRADEFAVRHGLRSEILETKNFILNNTHLPERYKRKIKRLYLSPEEVMEIVNTNEEEIPKKIADVS</sequence>
<dbReference type="EMBL" id="LQZQ01000002">
    <property type="protein sequence ID" value="KYG81404.1"/>
    <property type="molecule type" value="Genomic_DNA"/>
</dbReference>
<name>A0A150XRT7_ROSEK</name>
<organism evidence="1 2">
    <name type="scientific">Roseivirga ehrenbergii (strain DSM 102268 / JCM 13514 / KCTC 12282 / NCIMB 14502 / KMM 6017)</name>
    <dbReference type="NCBI Taxonomy" id="279360"/>
    <lineage>
        <taxon>Bacteria</taxon>
        <taxon>Pseudomonadati</taxon>
        <taxon>Bacteroidota</taxon>
        <taxon>Cytophagia</taxon>
        <taxon>Cytophagales</taxon>
        <taxon>Roseivirgaceae</taxon>
        <taxon>Roseivirga</taxon>
    </lineage>
</organism>
<accession>A0A150XRT7</accession>
<dbReference type="OrthoDB" id="1098088at2"/>
<dbReference type="Proteomes" id="UP000075583">
    <property type="component" value="Unassembled WGS sequence"/>
</dbReference>
<evidence type="ECO:0000313" key="2">
    <source>
        <dbReference type="Proteomes" id="UP000075583"/>
    </source>
</evidence>
<proteinExistence type="predicted"/>
<reference evidence="1" key="1">
    <citation type="submission" date="2016-01" db="EMBL/GenBank/DDBJ databases">
        <title>Genome sequencing of Roseivirga ehrenbergii KMM 6017.</title>
        <authorList>
            <person name="Selvaratnam C."/>
            <person name="Thevarajoo S."/>
            <person name="Goh K.M."/>
            <person name="Ee R."/>
            <person name="Chan K.-G."/>
            <person name="Chong C.S."/>
        </authorList>
    </citation>
    <scope>NUCLEOTIDE SEQUENCE [LARGE SCALE GENOMIC DNA]</scope>
    <source>
        <strain evidence="1">KMM 6017</strain>
    </source>
</reference>